<dbReference type="Proteomes" id="UP001268819">
    <property type="component" value="Unassembled WGS sequence"/>
</dbReference>
<sequence length="263" mass="27137">MSGVRLLRAERGRFTGRAGVLDDDGHRDEVAAYFADMARPFGVEPGSEPAGQSYGEMAKALVAAVPADEPVDLLVLAFSVHDMWPGRATATYLSHLCPGAPLSFALCDQGSATPFTGLRVIRAHGARRALLVVVEQASLPYASTAPLPVEHRGVALLFGGGPDDGSEGLRQHTGVEPGAVPGLASAAVAGLSAGRDARVVLSDALAAVWPGPPDHVRIPAGQPTTGVWWHLAGALGASADVVVLGDYDPGLRYLSFAAVPVRA</sequence>
<evidence type="ECO:0000313" key="2">
    <source>
        <dbReference type="Proteomes" id="UP001268819"/>
    </source>
</evidence>
<proteinExistence type="predicted"/>
<dbReference type="RefSeq" id="WP_310307353.1">
    <property type="nucleotide sequence ID" value="NZ_BAAAXB010000001.1"/>
</dbReference>
<evidence type="ECO:0000313" key="1">
    <source>
        <dbReference type="EMBL" id="MDR6594346.1"/>
    </source>
</evidence>
<accession>A0ABU1PUM7</accession>
<name>A0ABU1PUM7_9PSEU</name>
<organism evidence="1 2">
    <name type="scientific">Saccharothrix longispora</name>
    <dbReference type="NCBI Taxonomy" id="33920"/>
    <lineage>
        <taxon>Bacteria</taxon>
        <taxon>Bacillati</taxon>
        <taxon>Actinomycetota</taxon>
        <taxon>Actinomycetes</taxon>
        <taxon>Pseudonocardiales</taxon>
        <taxon>Pseudonocardiaceae</taxon>
        <taxon>Saccharothrix</taxon>
    </lineage>
</organism>
<reference evidence="1 2" key="1">
    <citation type="submission" date="2023-07" db="EMBL/GenBank/DDBJ databases">
        <title>Sequencing the genomes of 1000 actinobacteria strains.</title>
        <authorList>
            <person name="Klenk H.-P."/>
        </authorList>
    </citation>
    <scope>NUCLEOTIDE SEQUENCE [LARGE SCALE GENOMIC DNA]</scope>
    <source>
        <strain evidence="1 2">DSM 43749</strain>
    </source>
</reference>
<comment type="caution">
    <text evidence="1">The sequence shown here is derived from an EMBL/GenBank/DDBJ whole genome shotgun (WGS) entry which is preliminary data.</text>
</comment>
<gene>
    <name evidence="1" type="ORF">J2S66_002730</name>
</gene>
<dbReference type="EMBL" id="JAVDSG010000001">
    <property type="protein sequence ID" value="MDR6594346.1"/>
    <property type="molecule type" value="Genomic_DNA"/>
</dbReference>
<keyword evidence="2" id="KW-1185">Reference proteome</keyword>
<evidence type="ECO:0008006" key="3">
    <source>
        <dbReference type="Google" id="ProtNLM"/>
    </source>
</evidence>
<protein>
    <recommendedName>
        <fullName evidence="3">2-hydroxy-acid oxidase</fullName>
    </recommendedName>
</protein>